<evidence type="ECO:0000313" key="3">
    <source>
        <dbReference type="Proteomes" id="UP001439008"/>
    </source>
</evidence>
<proteinExistence type="predicted"/>
<keyword evidence="3" id="KW-1185">Reference proteome</keyword>
<dbReference type="InterPro" id="IPR018490">
    <property type="entry name" value="cNMP-bd_dom_sf"/>
</dbReference>
<name>A0ABV2AH39_9EUKA</name>
<dbReference type="EMBL" id="JBDODL010000170">
    <property type="protein sequence ID" value="MES1918977.1"/>
    <property type="molecule type" value="Genomic_DNA"/>
</dbReference>
<dbReference type="PANTHER" id="PTHR23011">
    <property type="entry name" value="CYCLIC NUCLEOTIDE-BINDING DOMAIN CONTAINING PROTEIN"/>
    <property type="match status" value="1"/>
</dbReference>
<gene>
    <name evidence="2" type="ORF">MHBO_000861</name>
</gene>
<sequence>MEQIIKKENLNNETINSLVKICRLKKYSPKIVISKQGDIIEKFRLIKKGTVSVSYKSSQINVGGDIKLGNLKELDYFGELSLVSGQRCVATIVTESEVECMEFEFDDLKDIIGSSYSSILIGLLILN</sequence>
<dbReference type="CDD" id="cd00038">
    <property type="entry name" value="CAP_ED"/>
    <property type="match status" value="1"/>
</dbReference>
<dbReference type="SMART" id="SM00100">
    <property type="entry name" value="cNMP"/>
    <property type="match status" value="1"/>
</dbReference>
<dbReference type="Gene3D" id="2.60.120.10">
    <property type="entry name" value="Jelly Rolls"/>
    <property type="match status" value="1"/>
</dbReference>
<dbReference type="PANTHER" id="PTHR23011:SF28">
    <property type="entry name" value="CYCLIC NUCLEOTIDE-BINDING DOMAIN CONTAINING PROTEIN"/>
    <property type="match status" value="1"/>
</dbReference>
<reference evidence="2 3" key="1">
    <citation type="journal article" date="2024" name="BMC Biol.">
        <title>Comparative genomics of Ascetosporea gives new insight into the evolutionary basis for animal parasitism in Rhizaria.</title>
        <authorList>
            <person name="Hiltunen Thoren M."/>
            <person name="Onut-Brannstrom I."/>
            <person name="Alfjorden A."/>
            <person name="Peckova H."/>
            <person name="Swords F."/>
            <person name="Hooper C."/>
            <person name="Holzer A.S."/>
            <person name="Bass D."/>
            <person name="Burki F."/>
        </authorList>
    </citation>
    <scope>NUCLEOTIDE SEQUENCE [LARGE SCALE GENOMIC DNA]</scope>
    <source>
        <strain evidence="2">20-A016</strain>
    </source>
</reference>
<evidence type="ECO:0000259" key="1">
    <source>
        <dbReference type="PROSITE" id="PS50042"/>
    </source>
</evidence>
<dbReference type="Proteomes" id="UP001439008">
    <property type="component" value="Unassembled WGS sequence"/>
</dbReference>
<dbReference type="Pfam" id="PF00027">
    <property type="entry name" value="cNMP_binding"/>
    <property type="match status" value="1"/>
</dbReference>
<dbReference type="SUPFAM" id="SSF51206">
    <property type="entry name" value="cAMP-binding domain-like"/>
    <property type="match status" value="1"/>
</dbReference>
<comment type="caution">
    <text evidence="2">The sequence shown here is derived from an EMBL/GenBank/DDBJ whole genome shotgun (WGS) entry which is preliminary data.</text>
</comment>
<evidence type="ECO:0000313" key="2">
    <source>
        <dbReference type="EMBL" id="MES1918977.1"/>
    </source>
</evidence>
<dbReference type="InterPro" id="IPR000595">
    <property type="entry name" value="cNMP-bd_dom"/>
</dbReference>
<dbReference type="InterPro" id="IPR014710">
    <property type="entry name" value="RmlC-like_jellyroll"/>
</dbReference>
<protein>
    <recommendedName>
        <fullName evidence="1">Cyclic nucleotide-binding domain-containing protein</fullName>
    </recommendedName>
</protein>
<dbReference type="PROSITE" id="PS50042">
    <property type="entry name" value="CNMP_BINDING_3"/>
    <property type="match status" value="1"/>
</dbReference>
<feature type="domain" description="Cyclic nucleotide-binding" evidence="1">
    <location>
        <begin position="8"/>
        <end position="115"/>
    </location>
</feature>
<organism evidence="2 3">
    <name type="scientific">Bonamia ostreae</name>
    <dbReference type="NCBI Taxonomy" id="126728"/>
    <lineage>
        <taxon>Eukaryota</taxon>
        <taxon>Sar</taxon>
        <taxon>Rhizaria</taxon>
        <taxon>Endomyxa</taxon>
        <taxon>Ascetosporea</taxon>
        <taxon>Haplosporida</taxon>
        <taxon>Bonamia</taxon>
    </lineage>
</organism>
<accession>A0ABV2AH39</accession>